<feature type="region of interest" description="Disordered" evidence="1">
    <location>
        <begin position="54"/>
        <end position="85"/>
    </location>
</feature>
<feature type="region of interest" description="Disordered" evidence="1">
    <location>
        <begin position="165"/>
        <end position="217"/>
    </location>
</feature>
<feature type="chain" id="PRO_5043597386" evidence="2">
    <location>
        <begin position="19"/>
        <end position="217"/>
    </location>
</feature>
<feature type="signal peptide" evidence="2">
    <location>
        <begin position="1"/>
        <end position="18"/>
    </location>
</feature>
<organism evidence="3 4">
    <name type="scientific">Acorus calamus</name>
    <name type="common">Sweet flag</name>
    <dbReference type="NCBI Taxonomy" id="4465"/>
    <lineage>
        <taxon>Eukaryota</taxon>
        <taxon>Viridiplantae</taxon>
        <taxon>Streptophyta</taxon>
        <taxon>Embryophyta</taxon>
        <taxon>Tracheophyta</taxon>
        <taxon>Spermatophyta</taxon>
        <taxon>Magnoliopsida</taxon>
        <taxon>Liliopsida</taxon>
        <taxon>Acoraceae</taxon>
        <taxon>Acorus</taxon>
    </lineage>
</organism>
<reference evidence="3" key="2">
    <citation type="submission" date="2023-06" db="EMBL/GenBank/DDBJ databases">
        <authorList>
            <person name="Ma L."/>
            <person name="Liu K.-W."/>
            <person name="Li Z."/>
            <person name="Hsiao Y.-Y."/>
            <person name="Qi Y."/>
            <person name="Fu T."/>
            <person name="Tang G."/>
            <person name="Zhang D."/>
            <person name="Sun W.-H."/>
            <person name="Liu D.-K."/>
            <person name="Li Y."/>
            <person name="Chen G.-Z."/>
            <person name="Liu X.-D."/>
            <person name="Liao X.-Y."/>
            <person name="Jiang Y.-T."/>
            <person name="Yu X."/>
            <person name="Hao Y."/>
            <person name="Huang J."/>
            <person name="Zhao X.-W."/>
            <person name="Ke S."/>
            <person name="Chen Y.-Y."/>
            <person name="Wu W.-L."/>
            <person name="Hsu J.-L."/>
            <person name="Lin Y.-F."/>
            <person name="Huang M.-D."/>
            <person name="Li C.-Y."/>
            <person name="Huang L."/>
            <person name="Wang Z.-W."/>
            <person name="Zhao X."/>
            <person name="Zhong W.-Y."/>
            <person name="Peng D.-H."/>
            <person name="Ahmad S."/>
            <person name="Lan S."/>
            <person name="Zhang J.-S."/>
            <person name="Tsai W.-C."/>
            <person name="Van De Peer Y."/>
            <person name="Liu Z.-J."/>
        </authorList>
    </citation>
    <scope>NUCLEOTIDE SEQUENCE</scope>
    <source>
        <strain evidence="3">CP</strain>
        <tissue evidence="3">Leaves</tissue>
    </source>
</reference>
<dbReference type="Proteomes" id="UP001180020">
    <property type="component" value="Unassembled WGS sequence"/>
</dbReference>
<proteinExistence type="predicted"/>
<evidence type="ECO:0000313" key="3">
    <source>
        <dbReference type="EMBL" id="KAK1318091.1"/>
    </source>
</evidence>
<feature type="compositionally biased region" description="Basic and acidic residues" evidence="1">
    <location>
        <begin position="172"/>
        <end position="194"/>
    </location>
</feature>
<name>A0AAV9EY33_ACOCL</name>
<feature type="compositionally biased region" description="Polar residues" evidence="1">
    <location>
        <begin position="102"/>
        <end position="114"/>
    </location>
</feature>
<dbReference type="EMBL" id="JAUJYO010000004">
    <property type="protein sequence ID" value="KAK1318091.1"/>
    <property type="molecule type" value="Genomic_DNA"/>
</dbReference>
<sequence>MLIARWALSGLFPTFCLVRNCPPTHFGLDLSLGYCISLLKIRDIERMRSVEDKPCYSHGSETTNSNTNSSRGPPHRAVLGKPTPSKWDDAQKWLAGLGSDAGSRQSKASKPRNSNAEDRRLLAPSLSQKGRDSCSSVEGCVEDIAFATKKIDCNGWGANGGGDKAGGAFSVCERHRDRDDPEREPGALKDRDASESLDASAEESNLVEIVDPRDSRK</sequence>
<accession>A0AAV9EY33</accession>
<keyword evidence="4" id="KW-1185">Reference proteome</keyword>
<feature type="region of interest" description="Disordered" evidence="1">
    <location>
        <begin position="98"/>
        <end position="134"/>
    </location>
</feature>
<evidence type="ECO:0000256" key="1">
    <source>
        <dbReference type="SAM" id="MobiDB-lite"/>
    </source>
</evidence>
<keyword evidence="2" id="KW-0732">Signal</keyword>
<comment type="caution">
    <text evidence="3">The sequence shown here is derived from an EMBL/GenBank/DDBJ whole genome shotgun (WGS) entry which is preliminary data.</text>
</comment>
<feature type="compositionally biased region" description="Polar residues" evidence="1">
    <location>
        <begin position="125"/>
        <end position="134"/>
    </location>
</feature>
<evidence type="ECO:0000256" key="2">
    <source>
        <dbReference type="SAM" id="SignalP"/>
    </source>
</evidence>
<reference evidence="3" key="1">
    <citation type="journal article" date="2023" name="Nat. Commun.">
        <title>Diploid and tetraploid genomes of Acorus and the evolution of monocots.</title>
        <authorList>
            <person name="Ma L."/>
            <person name="Liu K.W."/>
            <person name="Li Z."/>
            <person name="Hsiao Y.Y."/>
            <person name="Qi Y."/>
            <person name="Fu T."/>
            <person name="Tang G.D."/>
            <person name="Zhang D."/>
            <person name="Sun W.H."/>
            <person name="Liu D.K."/>
            <person name="Li Y."/>
            <person name="Chen G.Z."/>
            <person name="Liu X.D."/>
            <person name="Liao X.Y."/>
            <person name="Jiang Y.T."/>
            <person name="Yu X."/>
            <person name="Hao Y."/>
            <person name="Huang J."/>
            <person name="Zhao X.W."/>
            <person name="Ke S."/>
            <person name="Chen Y.Y."/>
            <person name="Wu W.L."/>
            <person name="Hsu J.L."/>
            <person name="Lin Y.F."/>
            <person name="Huang M.D."/>
            <person name="Li C.Y."/>
            <person name="Huang L."/>
            <person name="Wang Z.W."/>
            <person name="Zhao X."/>
            <person name="Zhong W.Y."/>
            <person name="Peng D.H."/>
            <person name="Ahmad S."/>
            <person name="Lan S."/>
            <person name="Zhang J.S."/>
            <person name="Tsai W.C."/>
            <person name="Van de Peer Y."/>
            <person name="Liu Z.J."/>
        </authorList>
    </citation>
    <scope>NUCLEOTIDE SEQUENCE</scope>
    <source>
        <strain evidence="3">CP</strain>
    </source>
</reference>
<evidence type="ECO:0000313" key="4">
    <source>
        <dbReference type="Proteomes" id="UP001180020"/>
    </source>
</evidence>
<gene>
    <name evidence="3" type="ORF">QJS10_CPB04g01758</name>
</gene>
<dbReference type="AlphaFoldDB" id="A0AAV9EY33"/>
<protein>
    <submittedName>
        <fullName evidence="3">Uncharacterized protein</fullName>
    </submittedName>
</protein>